<dbReference type="Pfam" id="PF01037">
    <property type="entry name" value="AsnC_trans_reg"/>
    <property type="match status" value="1"/>
</dbReference>
<proteinExistence type="predicted"/>
<evidence type="ECO:0000256" key="3">
    <source>
        <dbReference type="ARBA" id="ARBA00023163"/>
    </source>
</evidence>
<dbReference type="InterPro" id="IPR019885">
    <property type="entry name" value="Tscrpt_reg_HTH_AsnC-type_CS"/>
</dbReference>
<organism evidence="6 8">
    <name type="scientific">Leucobacter massiliensis</name>
    <dbReference type="NCBI Taxonomy" id="1686285"/>
    <lineage>
        <taxon>Bacteria</taxon>
        <taxon>Bacillati</taxon>
        <taxon>Actinomycetota</taxon>
        <taxon>Actinomycetes</taxon>
        <taxon>Micrococcales</taxon>
        <taxon>Microbacteriaceae</taxon>
        <taxon>Leucobacter</taxon>
    </lineage>
</organism>
<dbReference type="SUPFAM" id="SSF46785">
    <property type="entry name" value="Winged helix' DNA-binding domain"/>
    <property type="match status" value="1"/>
</dbReference>
<keyword evidence="1" id="KW-0805">Transcription regulation</keyword>
<dbReference type="InterPro" id="IPR036388">
    <property type="entry name" value="WH-like_DNA-bd_sf"/>
</dbReference>
<dbReference type="PANTHER" id="PTHR30154:SF34">
    <property type="entry name" value="TRANSCRIPTIONAL REGULATOR AZLB"/>
    <property type="match status" value="1"/>
</dbReference>
<sequence>MAKARIPGDDDSARPHPEAPEQPWVLDEIDEQLILLLERDGRMSYADLGTEVGLTPGGARARVKRLQERGVVRVIGVTSPRAVGLQSIASLQIEVSGDIDAVADRIAAFDGVRYVVLGSGRFSILVEAYATSPSGLFSLINRQIREIPGVASIETFLYDSVHTHRPIFPLGTGR</sequence>
<keyword evidence="8" id="KW-1185">Reference proteome</keyword>
<reference evidence="6 8" key="1">
    <citation type="journal article" date="2017" name="New Microbes New Infect">
        <title>Genome sequence of 'Leucobacter massiliensis' sp. nov. isolated from human pharynx after travel to the 2014 Hajj.</title>
        <authorList>
            <person name="Leangapichart T."/>
            <person name="Gautret P."/>
            <person name="Nguyen T.T."/>
            <person name="Armstrong N."/>
            <person name="Rolain J.M."/>
        </authorList>
    </citation>
    <scope>NUCLEOTIDE SEQUENCE [LARGE SCALE GENOMIC DNA]</scope>
    <source>
        <strain evidence="6 8">122RC15</strain>
    </source>
</reference>
<dbReference type="PRINTS" id="PR00033">
    <property type="entry name" value="HTHASNC"/>
</dbReference>
<dbReference type="PANTHER" id="PTHR30154">
    <property type="entry name" value="LEUCINE-RESPONSIVE REGULATORY PROTEIN"/>
    <property type="match status" value="1"/>
</dbReference>
<feature type="domain" description="HTH asnC-type" evidence="5">
    <location>
        <begin position="26"/>
        <end position="86"/>
    </location>
</feature>
<gene>
    <name evidence="6" type="ORF">B4915_00395</name>
    <name evidence="7" type="ORF">B4915_00430</name>
</gene>
<dbReference type="SMART" id="SM00344">
    <property type="entry name" value="HTH_ASNC"/>
    <property type="match status" value="1"/>
</dbReference>
<dbReference type="EMBL" id="MWZD01000008">
    <property type="protein sequence ID" value="PRI12563.1"/>
    <property type="molecule type" value="Genomic_DNA"/>
</dbReference>
<dbReference type="GO" id="GO:0005829">
    <property type="term" value="C:cytosol"/>
    <property type="evidence" value="ECO:0007669"/>
    <property type="project" value="TreeGrafter"/>
</dbReference>
<keyword evidence="3" id="KW-0804">Transcription</keyword>
<dbReference type="InterPro" id="IPR036390">
    <property type="entry name" value="WH_DNA-bd_sf"/>
</dbReference>
<dbReference type="AlphaFoldDB" id="A0A2S9QSJ3"/>
<feature type="region of interest" description="Disordered" evidence="4">
    <location>
        <begin position="1"/>
        <end position="22"/>
    </location>
</feature>
<dbReference type="InterPro" id="IPR019888">
    <property type="entry name" value="Tscrpt_reg_AsnC-like"/>
</dbReference>
<dbReference type="GO" id="GO:0043565">
    <property type="term" value="F:sequence-specific DNA binding"/>
    <property type="evidence" value="ECO:0007669"/>
    <property type="project" value="InterPro"/>
</dbReference>
<dbReference type="InterPro" id="IPR000485">
    <property type="entry name" value="AsnC-type_HTH_dom"/>
</dbReference>
<dbReference type="InterPro" id="IPR019887">
    <property type="entry name" value="Tscrpt_reg_AsnC/Lrp_C"/>
</dbReference>
<dbReference type="EMBL" id="MWZD01000008">
    <property type="protein sequence ID" value="PRI12568.1"/>
    <property type="molecule type" value="Genomic_DNA"/>
</dbReference>
<dbReference type="SUPFAM" id="SSF54909">
    <property type="entry name" value="Dimeric alpha+beta barrel"/>
    <property type="match status" value="1"/>
</dbReference>
<dbReference type="Proteomes" id="UP000238650">
    <property type="component" value="Unassembled WGS sequence"/>
</dbReference>
<evidence type="ECO:0000256" key="2">
    <source>
        <dbReference type="ARBA" id="ARBA00023125"/>
    </source>
</evidence>
<dbReference type="Pfam" id="PF13404">
    <property type="entry name" value="HTH_AsnC-type"/>
    <property type="match status" value="1"/>
</dbReference>
<dbReference type="OrthoDB" id="7501856at2"/>
<dbReference type="RefSeq" id="WP_105803915.1">
    <property type="nucleotide sequence ID" value="NZ_MWZD01000008.1"/>
</dbReference>
<keyword evidence="2" id="KW-0238">DNA-binding</keyword>
<feature type="compositionally biased region" description="Basic and acidic residues" evidence="4">
    <location>
        <begin position="1"/>
        <end position="19"/>
    </location>
</feature>
<dbReference type="PROSITE" id="PS00519">
    <property type="entry name" value="HTH_ASNC_1"/>
    <property type="match status" value="1"/>
</dbReference>
<dbReference type="Gene3D" id="3.30.70.920">
    <property type="match status" value="1"/>
</dbReference>
<accession>A0A2S9QSJ3</accession>
<evidence type="ECO:0000313" key="8">
    <source>
        <dbReference type="Proteomes" id="UP000238650"/>
    </source>
</evidence>
<comment type="caution">
    <text evidence="6">The sequence shown here is derived from an EMBL/GenBank/DDBJ whole genome shotgun (WGS) entry which is preliminary data.</text>
</comment>
<dbReference type="GO" id="GO:0043200">
    <property type="term" value="P:response to amino acid"/>
    <property type="evidence" value="ECO:0007669"/>
    <property type="project" value="TreeGrafter"/>
</dbReference>
<evidence type="ECO:0000256" key="1">
    <source>
        <dbReference type="ARBA" id="ARBA00023015"/>
    </source>
</evidence>
<evidence type="ECO:0000256" key="4">
    <source>
        <dbReference type="SAM" id="MobiDB-lite"/>
    </source>
</evidence>
<dbReference type="InterPro" id="IPR011008">
    <property type="entry name" value="Dimeric_a/b-barrel"/>
</dbReference>
<evidence type="ECO:0000313" key="7">
    <source>
        <dbReference type="EMBL" id="PRI12568.1"/>
    </source>
</evidence>
<dbReference type="PROSITE" id="PS50956">
    <property type="entry name" value="HTH_ASNC_2"/>
    <property type="match status" value="1"/>
</dbReference>
<name>A0A2S9QSJ3_9MICO</name>
<protein>
    <recommendedName>
        <fullName evidence="5">HTH asnC-type domain-containing protein</fullName>
    </recommendedName>
</protein>
<dbReference type="Gene3D" id="1.10.10.10">
    <property type="entry name" value="Winged helix-like DNA-binding domain superfamily/Winged helix DNA-binding domain"/>
    <property type="match status" value="1"/>
</dbReference>
<evidence type="ECO:0000259" key="5">
    <source>
        <dbReference type="PROSITE" id="PS50956"/>
    </source>
</evidence>
<evidence type="ECO:0000313" key="6">
    <source>
        <dbReference type="EMBL" id="PRI12563.1"/>
    </source>
</evidence>